<evidence type="ECO:0000256" key="3">
    <source>
        <dbReference type="ARBA" id="ARBA00023125"/>
    </source>
</evidence>
<keyword evidence="4" id="KW-0175">Coiled coil</keyword>
<dbReference type="InterPro" id="IPR044946">
    <property type="entry name" value="Restrct_endonuc_typeI_TRD_sf"/>
</dbReference>
<proteinExistence type="inferred from homology"/>
<sequence length="405" mass="45484">MEGWVTKSISDVISKTKTIDPRKSPEKEFMYVDVSGVSNKTLEITENTKLLGKDAPSRARRVITKGDILFATVRPTLRRIAIVPSELDGEVCSTGYFVFQPTSELYNRYLFYFLQSDSFMGEMEKLQKGASYPAVNDSQVKSRLISYPSLPEQKRIVALLDTVFADLEQTRAKTEQNLKNARELFDSYLQQVFSQKGEGWKTLPLESFTNIVNGHAFKSGDFSPGNSVKSIKITNVGVYEFVEEVDNYLPKEHLEKHSKYKAYEGDIVVALTRTIISTGLKVAVVPSSYDGSLINQRVAAVQVDKDIMSTDILQAYLSTRMAIDYVKSNVNELMQPNLSIKDLKAFPIPVPPADKLNSVAKELSLIFEQKEKLVEVYNKKLNSIDELKKSILQKAFNGELTNAVA</sequence>
<keyword evidence="3" id="KW-0238">DNA-binding</keyword>
<feature type="domain" description="Type I restriction modification DNA specificity" evidence="5">
    <location>
        <begin position="1"/>
        <end position="171"/>
    </location>
</feature>
<feature type="coiled-coil region" evidence="4">
    <location>
        <begin position="164"/>
        <end position="191"/>
    </location>
</feature>
<reference evidence="6 7" key="1">
    <citation type="submission" date="2018-05" db="EMBL/GenBank/DDBJ databases">
        <title>Leucothrix arctica sp. nov., isolated from Arctic seawater.</title>
        <authorList>
            <person name="Choi A."/>
            <person name="Baek K."/>
        </authorList>
    </citation>
    <scope>NUCLEOTIDE SEQUENCE [LARGE SCALE GENOMIC DNA]</scope>
    <source>
        <strain evidence="6 7">JCM 18388</strain>
    </source>
</reference>
<feature type="domain" description="Type I restriction modification DNA specificity" evidence="5">
    <location>
        <begin position="198"/>
        <end position="376"/>
    </location>
</feature>
<keyword evidence="6" id="KW-0540">Nuclease</keyword>
<dbReference type="PANTHER" id="PTHR30408:SF12">
    <property type="entry name" value="TYPE I RESTRICTION ENZYME MJAVIII SPECIFICITY SUBUNIT"/>
    <property type="match status" value="1"/>
</dbReference>
<dbReference type="Gene3D" id="3.90.220.20">
    <property type="entry name" value="DNA methylase specificity domains"/>
    <property type="match status" value="2"/>
</dbReference>
<evidence type="ECO:0000256" key="4">
    <source>
        <dbReference type="SAM" id="Coils"/>
    </source>
</evidence>
<dbReference type="RefSeq" id="WP_109840013.1">
    <property type="nucleotide sequence ID" value="NZ_QGKM01000128.1"/>
</dbReference>
<keyword evidence="2" id="KW-0680">Restriction system</keyword>
<dbReference type="EMBL" id="QGKM01000128">
    <property type="protein sequence ID" value="PWQ92054.1"/>
    <property type="molecule type" value="Genomic_DNA"/>
</dbReference>
<keyword evidence="7" id="KW-1185">Reference proteome</keyword>
<dbReference type="GO" id="GO:0009307">
    <property type="term" value="P:DNA restriction-modification system"/>
    <property type="evidence" value="ECO:0007669"/>
    <property type="project" value="UniProtKB-KW"/>
</dbReference>
<dbReference type="OrthoDB" id="398435at2"/>
<gene>
    <name evidence="6" type="ORF">DKW60_23150</name>
</gene>
<evidence type="ECO:0000313" key="7">
    <source>
        <dbReference type="Proteomes" id="UP000245539"/>
    </source>
</evidence>
<evidence type="ECO:0000256" key="2">
    <source>
        <dbReference type="ARBA" id="ARBA00022747"/>
    </source>
</evidence>
<protein>
    <submittedName>
        <fullName evidence="6">Restriction endonuclease subunit S</fullName>
    </submittedName>
</protein>
<dbReference type="CDD" id="cd17259">
    <property type="entry name" value="RMtype1_S_StySKI-TRD2-CR2_like"/>
    <property type="match status" value="1"/>
</dbReference>
<keyword evidence="6" id="KW-0255">Endonuclease</keyword>
<dbReference type="Pfam" id="PF01420">
    <property type="entry name" value="Methylase_S"/>
    <property type="match status" value="2"/>
</dbReference>
<accession>A0A317C073</accession>
<dbReference type="GO" id="GO:0003677">
    <property type="term" value="F:DNA binding"/>
    <property type="evidence" value="ECO:0007669"/>
    <property type="project" value="UniProtKB-KW"/>
</dbReference>
<evidence type="ECO:0000256" key="1">
    <source>
        <dbReference type="ARBA" id="ARBA00010923"/>
    </source>
</evidence>
<evidence type="ECO:0000313" key="6">
    <source>
        <dbReference type="EMBL" id="PWQ92054.1"/>
    </source>
</evidence>
<keyword evidence="6" id="KW-0378">Hydrolase</keyword>
<dbReference type="GO" id="GO:0004519">
    <property type="term" value="F:endonuclease activity"/>
    <property type="evidence" value="ECO:0007669"/>
    <property type="project" value="UniProtKB-KW"/>
</dbReference>
<name>A0A317C073_9GAMM</name>
<dbReference type="SUPFAM" id="SSF116734">
    <property type="entry name" value="DNA methylase specificity domain"/>
    <property type="match status" value="2"/>
</dbReference>
<dbReference type="Proteomes" id="UP000245539">
    <property type="component" value="Unassembled WGS sequence"/>
</dbReference>
<comment type="caution">
    <text evidence="6">The sequence shown here is derived from an EMBL/GenBank/DDBJ whole genome shotgun (WGS) entry which is preliminary data.</text>
</comment>
<dbReference type="InterPro" id="IPR052021">
    <property type="entry name" value="Type-I_RS_S_subunit"/>
</dbReference>
<organism evidence="6 7">
    <name type="scientific">Leucothrix pacifica</name>
    <dbReference type="NCBI Taxonomy" id="1247513"/>
    <lineage>
        <taxon>Bacteria</taxon>
        <taxon>Pseudomonadati</taxon>
        <taxon>Pseudomonadota</taxon>
        <taxon>Gammaproteobacteria</taxon>
        <taxon>Thiotrichales</taxon>
        <taxon>Thiotrichaceae</taxon>
        <taxon>Leucothrix</taxon>
    </lineage>
</organism>
<dbReference type="PANTHER" id="PTHR30408">
    <property type="entry name" value="TYPE-1 RESTRICTION ENZYME ECOKI SPECIFICITY PROTEIN"/>
    <property type="match status" value="1"/>
</dbReference>
<evidence type="ECO:0000259" key="5">
    <source>
        <dbReference type="Pfam" id="PF01420"/>
    </source>
</evidence>
<dbReference type="InterPro" id="IPR000055">
    <property type="entry name" value="Restrct_endonuc_typeI_TRD"/>
</dbReference>
<comment type="similarity">
    <text evidence="1">Belongs to the type-I restriction system S methylase family.</text>
</comment>
<dbReference type="AlphaFoldDB" id="A0A317C073"/>